<sequence length="17" mass="1888">MLFSSRCPDTLVFDGTV</sequence>
<accession>A0A0A8Z887</accession>
<dbReference type="AlphaFoldDB" id="A0A0A8Z887"/>
<reference evidence="1" key="2">
    <citation type="journal article" date="2015" name="Data Brief">
        <title>Shoot transcriptome of the giant reed, Arundo donax.</title>
        <authorList>
            <person name="Barrero R.A."/>
            <person name="Guerrero F.D."/>
            <person name="Moolhuijzen P."/>
            <person name="Goolsby J.A."/>
            <person name="Tidwell J."/>
            <person name="Bellgard S.E."/>
            <person name="Bellgard M.I."/>
        </authorList>
    </citation>
    <scope>NUCLEOTIDE SEQUENCE</scope>
    <source>
        <tissue evidence="1">Shoot tissue taken approximately 20 cm above the soil surface</tissue>
    </source>
</reference>
<protein>
    <submittedName>
        <fullName evidence="1">Uncharacterized protein</fullName>
    </submittedName>
</protein>
<name>A0A0A8Z887_ARUDO</name>
<proteinExistence type="predicted"/>
<reference evidence="1" key="1">
    <citation type="submission" date="2014-09" db="EMBL/GenBank/DDBJ databases">
        <authorList>
            <person name="Magalhaes I.L.F."/>
            <person name="Oliveira U."/>
            <person name="Santos F.R."/>
            <person name="Vidigal T.H.D.A."/>
            <person name="Brescovit A.D."/>
            <person name="Santos A.J."/>
        </authorList>
    </citation>
    <scope>NUCLEOTIDE SEQUENCE</scope>
    <source>
        <tissue evidence="1">Shoot tissue taken approximately 20 cm above the soil surface</tissue>
    </source>
</reference>
<dbReference type="EMBL" id="GBRH01264925">
    <property type="protein sequence ID" value="JAD32970.1"/>
    <property type="molecule type" value="Transcribed_RNA"/>
</dbReference>
<evidence type="ECO:0000313" key="1">
    <source>
        <dbReference type="EMBL" id="JAD32970.1"/>
    </source>
</evidence>
<organism evidence="1">
    <name type="scientific">Arundo donax</name>
    <name type="common">Giant reed</name>
    <name type="synonym">Donax arundinaceus</name>
    <dbReference type="NCBI Taxonomy" id="35708"/>
    <lineage>
        <taxon>Eukaryota</taxon>
        <taxon>Viridiplantae</taxon>
        <taxon>Streptophyta</taxon>
        <taxon>Embryophyta</taxon>
        <taxon>Tracheophyta</taxon>
        <taxon>Spermatophyta</taxon>
        <taxon>Magnoliopsida</taxon>
        <taxon>Liliopsida</taxon>
        <taxon>Poales</taxon>
        <taxon>Poaceae</taxon>
        <taxon>PACMAD clade</taxon>
        <taxon>Arundinoideae</taxon>
        <taxon>Arundineae</taxon>
        <taxon>Arundo</taxon>
    </lineage>
</organism>